<feature type="non-terminal residue" evidence="12">
    <location>
        <position position="1"/>
    </location>
</feature>
<dbReference type="GeneID" id="63834340"/>
<feature type="non-terminal residue" evidence="12">
    <location>
        <position position="371"/>
    </location>
</feature>
<dbReference type="GO" id="GO:0005886">
    <property type="term" value="C:plasma membrane"/>
    <property type="evidence" value="ECO:0007669"/>
    <property type="project" value="UniProtKB-SubCell"/>
</dbReference>
<dbReference type="EMBL" id="MU032344">
    <property type="protein sequence ID" value="KAF3769988.1"/>
    <property type="molecule type" value="Genomic_DNA"/>
</dbReference>
<feature type="chain" id="PRO_5040396046" description="CrcB-like protein-domain-containing protein" evidence="11">
    <location>
        <begin position="19"/>
        <end position="371"/>
    </location>
</feature>
<evidence type="ECO:0000256" key="6">
    <source>
        <dbReference type="ARBA" id="ARBA00023136"/>
    </source>
</evidence>
<evidence type="ECO:0000256" key="3">
    <source>
        <dbReference type="ARBA" id="ARBA00022475"/>
    </source>
</evidence>
<comment type="subcellular location">
    <subcellularLocation>
        <location evidence="2">Cell membrane</location>
        <topology evidence="2">Multi-pass membrane protein</topology>
    </subcellularLocation>
</comment>
<feature type="transmembrane region" description="Helical" evidence="10">
    <location>
        <begin position="149"/>
        <end position="171"/>
    </location>
</feature>
<evidence type="ECO:0008006" key="14">
    <source>
        <dbReference type="Google" id="ProtNLM"/>
    </source>
</evidence>
<name>A0A9P4YBH0_CRYP1</name>
<evidence type="ECO:0000313" key="12">
    <source>
        <dbReference type="EMBL" id="KAF3769988.1"/>
    </source>
</evidence>
<dbReference type="Pfam" id="PF02537">
    <property type="entry name" value="CRCB"/>
    <property type="match status" value="2"/>
</dbReference>
<evidence type="ECO:0000256" key="5">
    <source>
        <dbReference type="ARBA" id="ARBA00022989"/>
    </source>
</evidence>
<feature type="region of interest" description="Disordered" evidence="9">
    <location>
        <begin position="68"/>
        <end position="101"/>
    </location>
</feature>
<dbReference type="PANTHER" id="PTHR28259:SF1">
    <property type="entry name" value="FLUORIDE EXPORT PROTEIN 1-RELATED"/>
    <property type="match status" value="1"/>
</dbReference>
<dbReference type="Proteomes" id="UP000803844">
    <property type="component" value="Unassembled WGS sequence"/>
</dbReference>
<organism evidence="12 13">
    <name type="scientific">Cryphonectria parasitica (strain ATCC 38755 / EP155)</name>
    <dbReference type="NCBI Taxonomy" id="660469"/>
    <lineage>
        <taxon>Eukaryota</taxon>
        <taxon>Fungi</taxon>
        <taxon>Dikarya</taxon>
        <taxon>Ascomycota</taxon>
        <taxon>Pezizomycotina</taxon>
        <taxon>Sordariomycetes</taxon>
        <taxon>Sordariomycetidae</taxon>
        <taxon>Diaporthales</taxon>
        <taxon>Cryphonectriaceae</taxon>
        <taxon>Cryphonectria-Endothia species complex</taxon>
        <taxon>Cryphonectria</taxon>
    </lineage>
</organism>
<protein>
    <recommendedName>
        <fullName evidence="14">CrcB-like protein-domain-containing protein</fullName>
    </recommendedName>
</protein>
<evidence type="ECO:0000256" key="2">
    <source>
        <dbReference type="ARBA" id="ARBA00004651"/>
    </source>
</evidence>
<sequence>NIFVLSHLTFFSIMGTLARLGLQGLTNYPLAPVGFDTIWPNFAGTLILGLLSEAAELLHHPKSARSIARPPFPEMSPVNHASDSERSTESGETKRAQPEPSIPIPLHIGLATGFCGSVTTFSSFMRDSLLAIVGGATVTPTTPSPGQDFMSLVSVLIVTLAVCMAGLKAGAHVAIFLKSFDKKIPRRVVRRIDYIVVVLAIGCWVGAIIMAILPPDRPSGPVGHKMSWAQETWRGEAVFAVVFAPLGCLLRFLLSTKLNLRSVGFPLGTFFANSLGTLVLAVTWDLQRLPAQWASTWIGGNLVSCQVLQGIDDGFCGCLTTISTWILELNGLRRAHAYTYGCVTLGTGLAIVVVVMGSMKWADGIEQPVCT</sequence>
<keyword evidence="3" id="KW-1003">Cell membrane</keyword>
<feature type="transmembrane region" description="Helical" evidence="10">
    <location>
        <begin position="192"/>
        <end position="213"/>
    </location>
</feature>
<evidence type="ECO:0000256" key="11">
    <source>
        <dbReference type="SAM" id="SignalP"/>
    </source>
</evidence>
<reference evidence="12" key="1">
    <citation type="journal article" date="2020" name="Phytopathology">
        <title>Genome sequence of the chestnut blight fungus Cryphonectria parasitica EP155: A fundamental resource for an archetypical invasive plant pathogen.</title>
        <authorList>
            <person name="Crouch J.A."/>
            <person name="Dawe A."/>
            <person name="Aerts A."/>
            <person name="Barry K."/>
            <person name="Churchill A.C.L."/>
            <person name="Grimwood J."/>
            <person name="Hillman B."/>
            <person name="Milgroom M.G."/>
            <person name="Pangilinan J."/>
            <person name="Smith M."/>
            <person name="Salamov A."/>
            <person name="Schmutz J."/>
            <person name="Yadav J."/>
            <person name="Grigoriev I.V."/>
            <person name="Nuss D."/>
        </authorList>
    </citation>
    <scope>NUCLEOTIDE SEQUENCE</scope>
    <source>
        <strain evidence="12">EP155</strain>
    </source>
</reference>
<comment type="similarity">
    <text evidence="7">Belongs to the fluoride channel Fluc/FEX (TC 1.A.43) family.</text>
</comment>
<comment type="function">
    <text evidence="1">Fluoride channel required for the rapid expulsion of cytoplasmic fluoride.</text>
</comment>
<keyword evidence="13" id="KW-1185">Reference proteome</keyword>
<feature type="transmembrane region" description="Helical" evidence="10">
    <location>
        <begin position="233"/>
        <end position="253"/>
    </location>
</feature>
<dbReference type="InterPro" id="IPR003691">
    <property type="entry name" value="FluC"/>
</dbReference>
<evidence type="ECO:0000256" key="8">
    <source>
        <dbReference type="ARBA" id="ARBA00035585"/>
    </source>
</evidence>
<feature type="transmembrane region" description="Helical" evidence="10">
    <location>
        <begin position="265"/>
        <end position="284"/>
    </location>
</feature>
<keyword evidence="6 10" id="KW-0472">Membrane</keyword>
<feature type="transmembrane region" description="Helical" evidence="10">
    <location>
        <begin position="337"/>
        <end position="357"/>
    </location>
</feature>
<keyword evidence="4 10" id="KW-0812">Transmembrane</keyword>
<feature type="signal peptide" evidence="11">
    <location>
        <begin position="1"/>
        <end position="18"/>
    </location>
</feature>
<evidence type="ECO:0000256" key="4">
    <source>
        <dbReference type="ARBA" id="ARBA00022692"/>
    </source>
</evidence>
<dbReference type="GO" id="GO:1903425">
    <property type="term" value="F:fluoride transmembrane transporter activity"/>
    <property type="evidence" value="ECO:0007669"/>
    <property type="project" value="TreeGrafter"/>
</dbReference>
<dbReference type="AlphaFoldDB" id="A0A9P4YBH0"/>
<evidence type="ECO:0000256" key="1">
    <source>
        <dbReference type="ARBA" id="ARBA00002598"/>
    </source>
</evidence>
<feature type="compositionally biased region" description="Basic and acidic residues" evidence="9">
    <location>
        <begin position="82"/>
        <end position="97"/>
    </location>
</feature>
<evidence type="ECO:0000313" key="13">
    <source>
        <dbReference type="Proteomes" id="UP000803844"/>
    </source>
</evidence>
<keyword evidence="5 10" id="KW-1133">Transmembrane helix</keyword>
<comment type="catalytic activity">
    <reaction evidence="8">
        <text>fluoride(in) = fluoride(out)</text>
        <dbReference type="Rhea" id="RHEA:76159"/>
        <dbReference type="ChEBI" id="CHEBI:17051"/>
    </reaction>
    <physiologicalReaction direction="left-to-right" evidence="8">
        <dbReference type="Rhea" id="RHEA:76160"/>
    </physiologicalReaction>
</comment>
<keyword evidence="11" id="KW-0732">Signal</keyword>
<proteinExistence type="inferred from homology"/>
<evidence type="ECO:0000256" key="10">
    <source>
        <dbReference type="SAM" id="Phobius"/>
    </source>
</evidence>
<comment type="caution">
    <text evidence="12">The sequence shown here is derived from an EMBL/GenBank/DDBJ whole genome shotgun (WGS) entry which is preliminary data.</text>
</comment>
<accession>A0A9P4YBH0</accession>
<dbReference type="RefSeq" id="XP_040780949.1">
    <property type="nucleotide sequence ID" value="XM_040917211.1"/>
</dbReference>
<dbReference type="OrthoDB" id="409792at2759"/>
<evidence type="ECO:0000256" key="9">
    <source>
        <dbReference type="SAM" id="MobiDB-lite"/>
    </source>
</evidence>
<gene>
    <name evidence="12" type="ORF">M406DRAFT_25806</name>
</gene>
<dbReference type="PANTHER" id="PTHR28259">
    <property type="entry name" value="FLUORIDE EXPORT PROTEIN 1-RELATED"/>
    <property type="match status" value="1"/>
</dbReference>
<evidence type="ECO:0000256" key="7">
    <source>
        <dbReference type="ARBA" id="ARBA00035120"/>
    </source>
</evidence>